<protein>
    <recommendedName>
        <fullName evidence="4">Aspartate/glutamate leucyltransferase</fullName>
        <ecNumber evidence="4">2.3.2.29</ecNumber>
    </recommendedName>
</protein>
<dbReference type="PANTHER" id="PTHR21367:SF1">
    <property type="entry name" value="ARGINYL-TRNA--PROTEIN TRANSFERASE 1"/>
    <property type="match status" value="1"/>
</dbReference>
<dbReference type="InterPro" id="IPR016181">
    <property type="entry name" value="Acyl_CoA_acyltransferase"/>
</dbReference>
<evidence type="ECO:0000313" key="8">
    <source>
        <dbReference type="EMBL" id="OOV87819.1"/>
    </source>
</evidence>
<sequence length="260" mass="30344">MSSDAPFIEPQLRFYMTVPHDCSYLANHTATTLLLDPEQPVNQQVYDLLTLVGFRRSGKHLYRPNCKGCNACISVRVPTEEFLLKRKHRKTLNRNKDLTATIMPAAYVQEHYDLYEHYINERHADGGMFPPSEEQYKSFLTLDKHFSHLVEFRDRDNKLVAVSAMDTLSHGISAIYTFFDPEQPQRSLGVYVVLWLILHARYHHLPYVYLGYWIENCQKMNYKTDYQPLEQLRDNHWHPLELSPPSAKTAAKQSDTDKPA</sequence>
<evidence type="ECO:0000256" key="3">
    <source>
        <dbReference type="ARBA" id="ARBA00023315"/>
    </source>
</evidence>
<organism evidence="8 9">
    <name type="scientific">Oceanospirillum linum</name>
    <dbReference type="NCBI Taxonomy" id="966"/>
    <lineage>
        <taxon>Bacteria</taxon>
        <taxon>Pseudomonadati</taxon>
        <taxon>Pseudomonadota</taxon>
        <taxon>Gammaproteobacteria</taxon>
        <taxon>Oceanospirillales</taxon>
        <taxon>Oceanospirillaceae</taxon>
        <taxon>Oceanospirillum</taxon>
    </lineage>
</organism>
<evidence type="ECO:0000259" key="6">
    <source>
        <dbReference type="Pfam" id="PF04376"/>
    </source>
</evidence>
<dbReference type="NCBIfam" id="NF002342">
    <property type="entry name" value="PRK01305.1-3"/>
    <property type="match status" value="1"/>
</dbReference>
<dbReference type="EMBL" id="MTSD02000002">
    <property type="protein sequence ID" value="OOV87819.1"/>
    <property type="molecule type" value="Genomic_DNA"/>
</dbReference>
<keyword evidence="1 4" id="KW-0963">Cytoplasm</keyword>
<comment type="similarity">
    <text evidence="4">Belongs to the R-transferase family. Bpt subfamily.</text>
</comment>
<dbReference type="InterPro" id="IPR030700">
    <property type="entry name" value="N-end_Aminoacyl_Trfase"/>
</dbReference>
<proteinExistence type="inferred from homology"/>
<dbReference type="HAMAP" id="MF_00689">
    <property type="entry name" value="Bpt"/>
    <property type="match status" value="1"/>
</dbReference>
<comment type="catalytic activity">
    <reaction evidence="4">
        <text>N-terminal L-aspartyl-[protein] + L-leucyl-tRNA(Leu) = N-terminal L-leucyl-L-aspartyl-[protein] + tRNA(Leu) + H(+)</text>
        <dbReference type="Rhea" id="RHEA:50420"/>
        <dbReference type="Rhea" id="RHEA-COMP:9613"/>
        <dbReference type="Rhea" id="RHEA-COMP:9622"/>
        <dbReference type="Rhea" id="RHEA-COMP:12669"/>
        <dbReference type="Rhea" id="RHEA-COMP:12674"/>
        <dbReference type="ChEBI" id="CHEBI:15378"/>
        <dbReference type="ChEBI" id="CHEBI:64720"/>
        <dbReference type="ChEBI" id="CHEBI:78442"/>
        <dbReference type="ChEBI" id="CHEBI:78494"/>
        <dbReference type="ChEBI" id="CHEBI:133042"/>
        <dbReference type="EC" id="2.3.2.29"/>
    </reaction>
</comment>
<dbReference type="SUPFAM" id="SSF55729">
    <property type="entry name" value="Acyl-CoA N-acyltransferases (Nat)"/>
    <property type="match status" value="1"/>
</dbReference>
<evidence type="ECO:0000313" key="9">
    <source>
        <dbReference type="Proteomes" id="UP000190064"/>
    </source>
</evidence>
<dbReference type="InterPro" id="IPR007472">
    <property type="entry name" value="N-end_Aminoacyl_Trfase_C"/>
</dbReference>
<keyword evidence="2 4" id="KW-0808">Transferase</keyword>
<dbReference type="GO" id="GO:0004057">
    <property type="term" value="F:arginyl-tRNA--protein transferase activity"/>
    <property type="evidence" value="ECO:0007669"/>
    <property type="project" value="InterPro"/>
</dbReference>
<comment type="caution">
    <text evidence="8">The sequence shown here is derived from an EMBL/GenBank/DDBJ whole genome shotgun (WGS) entry which is preliminary data.</text>
</comment>
<dbReference type="STRING" id="966.BTA35_0207410"/>
<dbReference type="EC" id="2.3.2.29" evidence="4"/>
<dbReference type="InterPro" id="IPR017138">
    <property type="entry name" value="Asp_Glu_LeuTrfase"/>
</dbReference>
<comment type="catalytic activity">
    <reaction evidence="4">
        <text>N-terminal L-glutamyl-[protein] + L-leucyl-tRNA(Leu) = N-terminal L-leucyl-L-glutamyl-[protein] + tRNA(Leu) + H(+)</text>
        <dbReference type="Rhea" id="RHEA:50412"/>
        <dbReference type="Rhea" id="RHEA-COMP:9613"/>
        <dbReference type="Rhea" id="RHEA-COMP:9622"/>
        <dbReference type="Rhea" id="RHEA-COMP:12664"/>
        <dbReference type="Rhea" id="RHEA-COMP:12668"/>
        <dbReference type="ChEBI" id="CHEBI:15378"/>
        <dbReference type="ChEBI" id="CHEBI:64721"/>
        <dbReference type="ChEBI" id="CHEBI:78442"/>
        <dbReference type="ChEBI" id="CHEBI:78494"/>
        <dbReference type="ChEBI" id="CHEBI:133041"/>
        <dbReference type="EC" id="2.3.2.29"/>
    </reaction>
</comment>
<feature type="domain" description="N-end rule aminoacyl transferase C-terminal" evidence="7">
    <location>
        <begin position="110"/>
        <end position="232"/>
    </location>
</feature>
<name>A0A1T1HD84_OCELI</name>
<reference evidence="8" key="1">
    <citation type="submission" date="2017-02" db="EMBL/GenBank/DDBJ databases">
        <title>Draft Genome Sequence of the Salt Water Bacterium Oceanospirillum linum ATCC 11336.</title>
        <authorList>
            <person name="Trachtenberg A.M."/>
            <person name="Carney J.G."/>
            <person name="Linnane J.D."/>
            <person name="Rheaume B.A."/>
            <person name="Pitts N.L."/>
            <person name="Mykles D.L."/>
            <person name="Maclea K.S."/>
        </authorList>
    </citation>
    <scope>NUCLEOTIDE SEQUENCE [LARGE SCALE GENOMIC DNA]</scope>
    <source>
        <strain evidence="8">ATCC 11336</strain>
    </source>
</reference>
<accession>A0A1T1HD84</accession>
<dbReference type="PANTHER" id="PTHR21367">
    <property type="entry name" value="ARGININE-TRNA-PROTEIN TRANSFERASE 1"/>
    <property type="match status" value="1"/>
</dbReference>
<evidence type="ECO:0000256" key="2">
    <source>
        <dbReference type="ARBA" id="ARBA00022679"/>
    </source>
</evidence>
<dbReference type="GO" id="GO:0008914">
    <property type="term" value="F:leucyl-tRNA--protein transferase activity"/>
    <property type="evidence" value="ECO:0007669"/>
    <property type="project" value="UniProtKB-UniRule"/>
</dbReference>
<evidence type="ECO:0000259" key="7">
    <source>
        <dbReference type="Pfam" id="PF04377"/>
    </source>
</evidence>
<gene>
    <name evidence="4" type="primary">bpt</name>
    <name evidence="8" type="ORF">BTA35_0207410</name>
</gene>
<feature type="region of interest" description="Disordered" evidence="5">
    <location>
        <begin position="241"/>
        <end position="260"/>
    </location>
</feature>
<dbReference type="NCBIfam" id="NF002346">
    <property type="entry name" value="PRK01305.2-3"/>
    <property type="match status" value="1"/>
</dbReference>
<keyword evidence="3 4" id="KW-0012">Acyltransferase</keyword>
<dbReference type="Pfam" id="PF04376">
    <property type="entry name" value="ATE_N"/>
    <property type="match status" value="1"/>
</dbReference>
<dbReference type="GO" id="GO:0071596">
    <property type="term" value="P:ubiquitin-dependent protein catabolic process via the N-end rule pathway"/>
    <property type="evidence" value="ECO:0007669"/>
    <property type="project" value="InterPro"/>
</dbReference>
<dbReference type="RefSeq" id="WP_078319169.1">
    <property type="nucleotide sequence ID" value="NZ_FXTS01000002.1"/>
</dbReference>
<dbReference type="AlphaFoldDB" id="A0A1T1HD84"/>
<dbReference type="PIRSF" id="PIRSF037208">
    <property type="entry name" value="ATE_pro_prd"/>
    <property type="match status" value="1"/>
</dbReference>
<evidence type="ECO:0000256" key="5">
    <source>
        <dbReference type="SAM" id="MobiDB-lite"/>
    </source>
</evidence>
<evidence type="ECO:0000256" key="1">
    <source>
        <dbReference type="ARBA" id="ARBA00022490"/>
    </source>
</evidence>
<comment type="subcellular location">
    <subcellularLocation>
        <location evidence="4">Cytoplasm</location>
    </subcellularLocation>
</comment>
<dbReference type="NCBIfam" id="NF002341">
    <property type="entry name" value="PRK01305.1-1"/>
    <property type="match status" value="1"/>
</dbReference>
<dbReference type="Proteomes" id="UP000190064">
    <property type="component" value="Unassembled WGS sequence"/>
</dbReference>
<dbReference type="GO" id="GO:0005737">
    <property type="term" value="C:cytoplasm"/>
    <property type="evidence" value="ECO:0007669"/>
    <property type="project" value="UniProtKB-SubCell"/>
</dbReference>
<dbReference type="Pfam" id="PF04377">
    <property type="entry name" value="ATE_C"/>
    <property type="match status" value="1"/>
</dbReference>
<keyword evidence="9" id="KW-1185">Reference proteome</keyword>
<comment type="function">
    <text evidence="4">Functions in the N-end rule pathway of protein degradation where it conjugates Leu from its aminoacyl-tRNA to the N-termini of proteins containing an N-terminal aspartate or glutamate.</text>
</comment>
<feature type="domain" description="N-end aminoacyl transferase N-terminal" evidence="6">
    <location>
        <begin position="20"/>
        <end position="90"/>
    </location>
</feature>
<evidence type="ECO:0000256" key="4">
    <source>
        <dbReference type="HAMAP-Rule" id="MF_00689"/>
    </source>
</evidence>
<dbReference type="InterPro" id="IPR007471">
    <property type="entry name" value="N-end_Aminoacyl_Trfase_N"/>
</dbReference>